<evidence type="ECO:0008006" key="3">
    <source>
        <dbReference type="Google" id="ProtNLM"/>
    </source>
</evidence>
<name>D6PE73_9BACT</name>
<dbReference type="GO" id="GO:0016020">
    <property type="term" value="C:membrane"/>
    <property type="evidence" value="ECO:0007669"/>
    <property type="project" value="InterPro"/>
</dbReference>
<accession>D6PE73</accession>
<dbReference type="PANTHER" id="PTHR38457">
    <property type="entry name" value="REGULATOR ABRB-RELATED"/>
    <property type="match status" value="1"/>
</dbReference>
<dbReference type="EMBL" id="GU943010">
    <property type="protein sequence ID" value="ADD94024.1"/>
    <property type="molecule type" value="Genomic_DNA"/>
</dbReference>
<keyword evidence="1" id="KW-1133">Transmembrane helix</keyword>
<dbReference type="Pfam" id="PF05145">
    <property type="entry name" value="AbrB"/>
    <property type="match status" value="1"/>
</dbReference>
<proteinExistence type="predicted"/>
<reference evidence="2" key="1">
    <citation type="journal article" date="2010" name="ISME J.">
        <title>Metagenome of the Mediterranean deep chlorophyll maximum studied by direct and fosmid library 454 pyrosequencing.</title>
        <authorList>
            <person name="Ghai R."/>
            <person name="Martin-Cuadrado A.B."/>
            <person name="Molto A.G."/>
            <person name="Heredia I.G."/>
            <person name="Cabrera R."/>
            <person name="Martin J."/>
            <person name="Verdu M."/>
            <person name="Deschamps P."/>
            <person name="Moreira D."/>
            <person name="Lopez-Garcia P."/>
            <person name="Mira A."/>
            <person name="Rodriguez-Valera F."/>
        </authorList>
    </citation>
    <scope>NUCLEOTIDE SEQUENCE</scope>
</reference>
<organism evidence="2">
    <name type="scientific">uncultured marine bacterium MedDCM-OCT-S11-C95</name>
    <dbReference type="NCBI Taxonomy" id="743081"/>
    <lineage>
        <taxon>Bacteria</taxon>
        <taxon>environmental samples</taxon>
    </lineage>
</organism>
<keyword evidence="1" id="KW-0812">Transmembrane</keyword>
<feature type="transmembrane region" description="Helical" evidence="1">
    <location>
        <begin position="20"/>
        <end position="39"/>
    </location>
</feature>
<keyword evidence="1" id="KW-0472">Membrane</keyword>
<sequence>MVISGSIHLFIYPFGDTDGIVKLIAIVFLSVSIGSKITLETILLLRKVILPAGCIIITLVTLGLVLGVLLHKLTAIDLNTALLSSVPGGAASLTAIADELGADMRIVGSLHLYRLILLAVLTPPCFLVQPQETA</sequence>
<evidence type="ECO:0000256" key="1">
    <source>
        <dbReference type="SAM" id="Phobius"/>
    </source>
</evidence>
<dbReference type="AlphaFoldDB" id="D6PE73"/>
<dbReference type="InterPro" id="IPR007820">
    <property type="entry name" value="AbrB_fam"/>
</dbReference>
<dbReference type="PANTHER" id="PTHR38457:SF1">
    <property type="entry name" value="REGULATOR ABRB-RELATED"/>
    <property type="match status" value="1"/>
</dbReference>
<protein>
    <recommendedName>
        <fullName evidence="3">Ammonia monooxygenase</fullName>
    </recommendedName>
</protein>
<evidence type="ECO:0000313" key="2">
    <source>
        <dbReference type="EMBL" id="ADD94024.1"/>
    </source>
</evidence>
<feature type="transmembrane region" description="Helical" evidence="1">
    <location>
        <begin position="48"/>
        <end position="69"/>
    </location>
</feature>
<dbReference type="GO" id="GO:0010468">
    <property type="term" value="P:regulation of gene expression"/>
    <property type="evidence" value="ECO:0007669"/>
    <property type="project" value="InterPro"/>
</dbReference>